<feature type="compositionally biased region" description="Basic residues" evidence="5">
    <location>
        <begin position="573"/>
        <end position="584"/>
    </location>
</feature>
<evidence type="ECO:0000313" key="8">
    <source>
        <dbReference type="EMBL" id="CAD5119459.1"/>
    </source>
</evidence>
<keyword evidence="6" id="KW-1133">Transmembrane helix</keyword>
<dbReference type="InterPro" id="IPR003598">
    <property type="entry name" value="Ig_sub2"/>
</dbReference>
<keyword evidence="9" id="KW-1185">Reference proteome</keyword>
<name>A0A7I8VU36_9ANNE</name>
<keyword evidence="6" id="KW-0812">Transmembrane</keyword>
<evidence type="ECO:0000256" key="4">
    <source>
        <dbReference type="ARBA" id="ARBA00023157"/>
    </source>
</evidence>
<dbReference type="InterPro" id="IPR003591">
    <property type="entry name" value="Leu-rich_rpt_typical-subtyp"/>
</dbReference>
<dbReference type="SMART" id="SM00408">
    <property type="entry name" value="IGc2"/>
    <property type="match status" value="1"/>
</dbReference>
<feature type="domain" description="Ig-like" evidence="7">
    <location>
        <begin position="221"/>
        <end position="333"/>
    </location>
</feature>
<dbReference type="OrthoDB" id="10061535at2759"/>
<evidence type="ECO:0000313" key="9">
    <source>
        <dbReference type="Proteomes" id="UP000549394"/>
    </source>
</evidence>
<dbReference type="InterPro" id="IPR001611">
    <property type="entry name" value="Leu-rich_rpt"/>
</dbReference>
<keyword evidence="6" id="KW-0472">Membrane</keyword>
<comment type="caution">
    <text evidence="8">The sequence shown here is derived from an EMBL/GenBank/DDBJ whole genome shotgun (WGS) entry which is preliminary data.</text>
</comment>
<dbReference type="AlphaFoldDB" id="A0A7I8VU36"/>
<keyword evidence="4" id="KW-1015">Disulfide bond</keyword>
<accession>A0A7I8VU36</accession>
<dbReference type="Pfam" id="PF13855">
    <property type="entry name" value="LRR_8"/>
    <property type="match status" value="2"/>
</dbReference>
<dbReference type="Proteomes" id="UP000549394">
    <property type="component" value="Unassembled WGS sequence"/>
</dbReference>
<gene>
    <name evidence="8" type="ORF">DGYR_LOCUS7704</name>
</gene>
<dbReference type="InterPro" id="IPR013783">
    <property type="entry name" value="Ig-like_fold"/>
</dbReference>
<keyword evidence="2" id="KW-0732">Signal</keyword>
<dbReference type="SMART" id="SM00409">
    <property type="entry name" value="IG"/>
    <property type="match status" value="1"/>
</dbReference>
<dbReference type="SUPFAM" id="SSF52058">
    <property type="entry name" value="L domain-like"/>
    <property type="match status" value="1"/>
</dbReference>
<keyword evidence="3" id="KW-0677">Repeat</keyword>
<feature type="region of interest" description="Disordered" evidence="5">
    <location>
        <begin position="561"/>
        <end position="654"/>
    </location>
</feature>
<feature type="compositionally biased region" description="Basic residues" evidence="5">
    <location>
        <begin position="617"/>
        <end position="627"/>
    </location>
</feature>
<reference evidence="8 9" key="1">
    <citation type="submission" date="2020-08" db="EMBL/GenBank/DDBJ databases">
        <authorList>
            <person name="Hejnol A."/>
        </authorList>
    </citation>
    <scope>NUCLEOTIDE SEQUENCE [LARGE SCALE GENOMIC DNA]</scope>
</reference>
<dbReference type="Pfam" id="PF13927">
    <property type="entry name" value="Ig_3"/>
    <property type="match status" value="1"/>
</dbReference>
<proteinExistence type="predicted"/>
<dbReference type="InterPro" id="IPR036179">
    <property type="entry name" value="Ig-like_dom_sf"/>
</dbReference>
<evidence type="ECO:0000256" key="6">
    <source>
        <dbReference type="SAM" id="Phobius"/>
    </source>
</evidence>
<sequence length="654" mass="75448">MPFASHITLRHNHIQNIECNNRSKLVELDLSENHFNSLNWSNFDGLNRLRLLNLSSNFIRHLTRGSKNLIDLQELDLSRNSFAVIDGGDLSAFLNLNRLHLNYLKRLERVSLEGLIELRYLSLTNCPLLAHINPTSFDGLNSLETLDLRRNALTSMTRKLVENLSTLASLQLAGNKWICDCEMTWINDVNFLIDDAKCSRPRHYASLNLTESTGNLTCSEPVILEHTIVAKKAIGKSVILECLVTGTPRPNVTWISNRGRHMMYREDPQTSHSPNIWHKATYYASHLDDIEERVKVLKNGSLLIEYVLRTDAGIYYCQAGNASAAVRFRLDFSIIGRIELYTCLIGLLTAVGMGVLALVISIIKYLAWLCSKEQRQKRKSVKQILTSLGTYKSAKFDQLHAYKTAKIDALNKYKTRKVSKMKTYKKATFGTMYAQTTRMRVYYHEQVNRIREQCLQQSLKLRESYKNMDYAGRLREQYTCQLSKVRDYSSEQLSKLHAQYKIQQQHLIKLMELLNMTSCKSAIEAECLRTESLLFDFDLDFDQHAVHVPPMKMDELDEADAESLMMNSDPSPHPKRKRLHKKRHLTDEHSDDEDDILVENYGPKEDDGSHLNNESRLRKKRRQKQHRTSVVVEIGNYGTRQEEDEELPCCSDKV</sequence>
<dbReference type="Gene3D" id="2.60.40.10">
    <property type="entry name" value="Immunoglobulins"/>
    <property type="match status" value="1"/>
</dbReference>
<dbReference type="InterPro" id="IPR007110">
    <property type="entry name" value="Ig-like_dom"/>
</dbReference>
<dbReference type="PANTHER" id="PTHR24366:SF96">
    <property type="entry name" value="LEUCINE RICH REPEAT CONTAINING 53"/>
    <property type="match status" value="1"/>
</dbReference>
<evidence type="ECO:0000256" key="2">
    <source>
        <dbReference type="ARBA" id="ARBA00022729"/>
    </source>
</evidence>
<dbReference type="InterPro" id="IPR003599">
    <property type="entry name" value="Ig_sub"/>
</dbReference>
<evidence type="ECO:0000256" key="1">
    <source>
        <dbReference type="ARBA" id="ARBA00022614"/>
    </source>
</evidence>
<dbReference type="PROSITE" id="PS50835">
    <property type="entry name" value="IG_LIKE"/>
    <property type="match status" value="1"/>
</dbReference>
<feature type="transmembrane region" description="Helical" evidence="6">
    <location>
        <begin position="344"/>
        <end position="369"/>
    </location>
</feature>
<dbReference type="InterPro" id="IPR032675">
    <property type="entry name" value="LRR_dom_sf"/>
</dbReference>
<keyword evidence="1" id="KW-0433">Leucine-rich repeat</keyword>
<evidence type="ECO:0000256" key="5">
    <source>
        <dbReference type="SAM" id="MobiDB-lite"/>
    </source>
</evidence>
<feature type="compositionally biased region" description="Basic and acidic residues" evidence="5">
    <location>
        <begin position="602"/>
        <end position="616"/>
    </location>
</feature>
<dbReference type="PANTHER" id="PTHR24366">
    <property type="entry name" value="IG(IMMUNOGLOBULIN) AND LRR(LEUCINE RICH REPEAT) DOMAINS"/>
    <property type="match status" value="1"/>
</dbReference>
<dbReference type="SMART" id="SM00369">
    <property type="entry name" value="LRR_TYP"/>
    <property type="match status" value="4"/>
</dbReference>
<organism evidence="8 9">
    <name type="scientific">Dimorphilus gyrociliatus</name>
    <dbReference type="NCBI Taxonomy" id="2664684"/>
    <lineage>
        <taxon>Eukaryota</taxon>
        <taxon>Metazoa</taxon>
        <taxon>Spiralia</taxon>
        <taxon>Lophotrochozoa</taxon>
        <taxon>Annelida</taxon>
        <taxon>Polychaeta</taxon>
        <taxon>Polychaeta incertae sedis</taxon>
        <taxon>Dinophilidae</taxon>
        <taxon>Dimorphilus</taxon>
    </lineage>
</organism>
<protein>
    <recommendedName>
        <fullName evidence="7">Ig-like domain-containing protein</fullName>
    </recommendedName>
</protein>
<evidence type="ECO:0000256" key="3">
    <source>
        <dbReference type="ARBA" id="ARBA00022737"/>
    </source>
</evidence>
<dbReference type="Gene3D" id="3.80.10.10">
    <property type="entry name" value="Ribonuclease Inhibitor"/>
    <property type="match status" value="2"/>
</dbReference>
<evidence type="ECO:0000259" key="7">
    <source>
        <dbReference type="PROSITE" id="PS50835"/>
    </source>
</evidence>
<dbReference type="EMBL" id="CAJFCJ010000010">
    <property type="protein sequence ID" value="CAD5119459.1"/>
    <property type="molecule type" value="Genomic_DNA"/>
</dbReference>
<dbReference type="SUPFAM" id="SSF48726">
    <property type="entry name" value="Immunoglobulin"/>
    <property type="match status" value="1"/>
</dbReference>